<dbReference type="SUPFAM" id="SSF53850">
    <property type="entry name" value="Periplasmic binding protein-like II"/>
    <property type="match status" value="1"/>
</dbReference>
<dbReference type="SMART" id="SM00062">
    <property type="entry name" value="PBPb"/>
    <property type="match status" value="1"/>
</dbReference>
<evidence type="ECO:0000256" key="1">
    <source>
        <dbReference type="ARBA" id="ARBA00010333"/>
    </source>
</evidence>
<feature type="chain" id="PRO_5046683093" evidence="3">
    <location>
        <begin position="24"/>
        <end position="255"/>
    </location>
</feature>
<evidence type="ECO:0000256" key="2">
    <source>
        <dbReference type="ARBA" id="ARBA00022729"/>
    </source>
</evidence>
<keyword evidence="6" id="KW-1185">Reference proteome</keyword>
<organism evidence="5 6">
    <name type="scientific">Alkalimarinus alittae</name>
    <dbReference type="NCBI Taxonomy" id="2961619"/>
    <lineage>
        <taxon>Bacteria</taxon>
        <taxon>Pseudomonadati</taxon>
        <taxon>Pseudomonadota</taxon>
        <taxon>Gammaproteobacteria</taxon>
        <taxon>Alteromonadales</taxon>
        <taxon>Alteromonadaceae</taxon>
        <taxon>Alkalimarinus</taxon>
    </lineage>
</organism>
<feature type="signal peptide" evidence="3">
    <location>
        <begin position="1"/>
        <end position="23"/>
    </location>
</feature>
<name>A0ABY6N051_9ALTE</name>
<feature type="domain" description="Solute-binding protein family 3/N-terminal" evidence="4">
    <location>
        <begin position="25"/>
        <end position="252"/>
    </location>
</feature>
<dbReference type="PANTHER" id="PTHR35936">
    <property type="entry name" value="MEMBRANE-BOUND LYTIC MUREIN TRANSGLYCOSYLASE F"/>
    <property type="match status" value="1"/>
</dbReference>
<dbReference type="RefSeq" id="WP_265046863.1">
    <property type="nucleotide sequence ID" value="NZ_CP100390.1"/>
</dbReference>
<evidence type="ECO:0000313" key="6">
    <source>
        <dbReference type="Proteomes" id="UP001163739"/>
    </source>
</evidence>
<evidence type="ECO:0000313" key="5">
    <source>
        <dbReference type="EMBL" id="UZE95374.1"/>
    </source>
</evidence>
<dbReference type="Pfam" id="PF00497">
    <property type="entry name" value="SBP_bac_3"/>
    <property type="match status" value="1"/>
</dbReference>
<dbReference type="Gene3D" id="3.40.190.10">
    <property type="entry name" value="Periplasmic binding protein-like II"/>
    <property type="match status" value="2"/>
</dbReference>
<accession>A0ABY6N051</accession>
<comment type="similarity">
    <text evidence="1">Belongs to the bacterial solute-binding protein 3 family.</text>
</comment>
<evidence type="ECO:0000256" key="3">
    <source>
        <dbReference type="SAM" id="SignalP"/>
    </source>
</evidence>
<dbReference type="EMBL" id="CP100390">
    <property type="protein sequence ID" value="UZE95374.1"/>
    <property type="molecule type" value="Genomic_DNA"/>
</dbReference>
<protein>
    <submittedName>
        <fullName evidence="5">Transporter substrate-binding domain-containing protein</fullName>
    </submittedName>
</protein>
<sequence length="255" mass="28728">MKTKRWLLSVTLALIFLSNFSHAETVTIRADNWFPINGNPESATPGYMIELATRIFGDAGHTVDYQTLPWKRAIVFVRKGLHDCVVGGNRKDTPDFVFPNVSWGVDSAVFYVKKDEKWRYTDLQSITSIQLGLIGGYAYNDEFTAFIKKNKAHYQLLTAENSLENNIKKLMAERITATLESPLVMQAKLKEMELVDQIIPAGQLGESFDIYIACSPAKASSKALVKLIDEGTQKLRQSGELQTILDKYGVKDWIQ</sequence>
<dbReference type="InterPro" id="IPR001638">
    <property type="entry name" value="Solute-binding_3/MltF_N"/>
</dbReference>
<dbReference type="Proteomes" id="UP001163739">
    <property type="component" value="Chromosome"/>
</dbReference>
<reference evidence="5" key="1">
    <citation type="submission" date="2022-06" db="EMBL/GenBank/DDBJ databases">
        <title>Alkalimarinus sp. nov., isolated from gut of a Alitta virens.</title>
        <authorList>
            <person name="Yang A.I."/>
            <person name="Shin N.-R."/>
        </authorList>
    </citation>
    <scope>NUCLEOTIDE SEQUENCE</scope>
    <source>
        <strain evidence="5">A2M4</strain>
    </source>
</reference>
<gene>
    <name evidence="5" type="ORF">NKI27_15065</name>
</gene>
<keyword evidence="2 3" id="KW-0732">Signal</keyword>
<proteinExistence type="inferred from homology"/>
<evidence type="ECO:0000259" key="4">
    <source>
        <dbReference type="SMART" id="SM00062"/>
    </source>
</evidence>
<dbReference type="PANTHER" id="PTHR35936:SF25">
    <property type="entry name" value="ABC TRANSPORTER SUBSTRATE-BINDING PROTEIN"/>
    <property type="match status" value="1"/>
</dbReference>